<dbReference type="InterPro" id="IPR046342">
    <property type="entry name" value="CBS_dom_sf"/>
</dbReference>
<feature type="domain" description="CBS" evidence="2">
    <location>
        <begin position="1"/>
        <end position="61"/>
    </location>
</feature>
<dbReference type="SUPFAM" id="SSF53448">
    <property type="entry name" value="Nucleotide-diphospho-sugar transferases"/>
    <property type="match status" value="1"/>
</dbReference>
<keyword evidence="1" id="KW-0129">CBS domain</keyword>
<dbReference type="OrthoDB" id="9813880at2"/>
<name>A0A444HDN0_9FLAO</name>
<dbReference type="AlphaFoldDB" id="A0A444HDN0"/>
<dbReference type="InterPro" id="IPR029044">
    <property type="entry name" value="Nucleotide-diphossugar_trans"/>
</dbReference>
<proteinExistence type="predicted"/>
<dbReference type="PANTHER" id="PTHR22572">
    <property type="entry name" value="SUGAR-1-PHOSPHATE GUANYL TRANSFERASE"/>
    <property type="match status" value="1"/>
</dbReference>
<dbReference type="Gene3D" id="3.90.550.10">
    <property type="entry name" value="Spore Coat Polysaccharide Biosynthesis Protein SpsA, Chain A"/>
    <property type="match status" value="1"/>
</dbReference>
<dbReference type="Pfam" id="PF00483">
    <property type="entry name" value="NTP_transferase"/>
    <property type="match status" value="1"/>
</dbReference>
<evidence type="ECO:0000313" key="3">
    <source>
        <dbReference type="EMBL" id="RWX02382.1"/>
    </source>
</evidence>
<dbReference type="Proteomes" id="UP000287527">
    <property type="component" value="Unassembled WGS sequence"/>
</dbReference>
<dbReference type="Pfam" id="PF00571">
    <property type="entry name" value="CBS"/>
    <property type="match status" value="1"/>
</dbReference>
<gene>
    <name evidence="3" type="ORF">EPI11_03935</name>
</gene>
<evidence type="ECO:0000313" key="4">
    <source>
        <dbReference type="Proteomes" id="UP000287527"/>
    </source>
</evidence>
<evidence type="ECO:0000259" key="2">
    <source>
        <dbReference type="PROSITE" id="PS51371"/>
    </source>
</evidence>
<organism evidence="3 4">
    <name type="scientific">Flavobacterium cerinum</name>
    <dbReference type="NCBI Taxonomy" id="2502784"/>
    <lineage>
        <taxon>Bacteria</taxon>
        <taxon>Pseudomonadati</taxon>
        <taxon>Bacteroidota</taxon>
        <taxon>Flavobacteriia</taxon>
        <taxon>Flavobacteriales</taxon>
        <taxon>Flavobacteriaceae</taxon>
        <taxon>Flavobacterium</taxon>
    </lineage>
</organism>
<dbReference type="Gene3D" id="3.10.580.10">
    <property type="entry name" value="CBS-domain"/>
    <property type="match status" value="1"/>
</dbReference>
<dbReference type="CDD" id="cd06426">
    <property type="entry name" value="NTP_transferase_like_2"/>
    <property type="match status" value="1"/>
</dbReference>
<keyword evidence="4" id="KW-1185">Reference proteome</keyword>
<evidence type="ECO:0000256" key="1">
    <source>
        <dbReference type="PROSITE-ProRule" id="PRU00703"/>
    </source>
</evidence>
<dbReference type="InterPro" id="IPR000644">
    <property type="entry name" value="CBS_dom"/>
</dbReference>
<dbReference type="PROSITE" id="PS51371">
    <property type="entry name" value="CBS"/>
    <property type="match status" value="1"/>
</dbReference>
<comment type="caution">
    <text evidence="3">The sequence shown here is derived from an EMBL/GenBank/DDBJ whole genome shotgun (WGS) entry which is preliminary data.</text>
</comment>
<dbReference type="RefSeq" id="WP_128388654.1">
    <property type="nucleotide sequence ID" value="NZ_SBII01000002.1"/>
</dbReference>
<reference evidence="3 4" key="1">
    <citation type="submission" date="2019-01" db="EMBL/GenBank/DDBJ databases">
        <title>Flavobacterium sp. nov.,isolated from freshwater.</title>
        <authorList>
            <person name="Zhang R."/>
            <person name="Du Z.-J."/>
        </authorList>
    </citation>
    <scope>NUCLEOTIDE SEQUENCE [LARGE SCALE GENOMIC DNA]</scope>
    <source>
        <strain evidence="3 4">1E403</strain>
    </source>
</reference>
<protein>
    <submittedName>
        <fullName evidence="3">CBS domain-containing protein</fullName>
    </submittedName>
</protein>
<accession>A0A444HDN0</accession>
<dbReference type="EMBL" id="SBII01000002">
    <property type="protein sequence ID" value="RWX02382.1"/>
    <property type="molecule type" value="Genomic_DNA"/>
</dbReference>
<sequence length="348" mass="39997">MRIYKDHLILTGSTVRQALILLNELAQDAILFVVDENEKLIGALTDGDVRRGLIKGFTIDSIVNEIIQNNPRYITKGENSLDKIIEYREGHFKIVPVLDENHRVVNIINFRKIRSYLPIDAVIMAGGRGQRLQPLTDTVPKPLLKVGDKAIMEHNLDRLALYGVDDFWVCVKYLGEQIVDHFGKGSDKNIEIEYTWEDEPLGTIGAVSKIKNFKHDYILVTNSDILTNIDYEQFFLEFIEEDADLAVLTIPYQVSIPYAVLETDKRHVKSFKEKPTYTYYSNGGIYLMKKKVLESIPSNTFFNATDLMESLIENNFKVISFPFSGYWLDVGKHEDFEKAHIDIHNIKF</sequence>
<dbReference type="InterPro" id="IPR050486">
    <property type="entry name" value="Mannose-1P_guanyltransferase"/>
</dbReference>
<dbReference type="SUPFAM" id="SSF54631">
    <property type="entry name" value="CBS-domain pair"/>
    <property type="match status" value="1"/>
</dbReference>
<dbReference type="InterPro" id="IPR005835">
    <property type="entry name" value="NTP_transferase_dom"/>
</dbReference>